<feature type="region of interest" description="Disordered" evidence="28">
    <location>
        <begin position="18"/>
        <end position="42"/>
    </location>
</feature>
<dbReference type="InterPro" id="IPR009075">
    <property type="entry name" value="AcylCo_DH/oxidase_C"/>
</dbReference>
<comment type="catalytic activity">
    <reaction evidence="23">
        <text>butanoyl-CoA + oxidized [electron-transfer flavoprotein] + H(+) = (2E)-butenoyl-CoA + reduced [electron-transfer flavoprotein]</text>
        <dbReference type="Rhea" id="RHEA:24004"/>
        <dbReference type="Rhea" id="RHEA-COMP:10685"/>
        <dbReference type="Rhea" id="RHEA-COMP:10686"/>
        <dbReference type="ChEBI" id="CHEBI:15378"/>
        <dbReference type="ChEBI" id="CHEBI:57332"/>
        <dbReference type="ChEBI" id="CHEBI:57371"/>
        <dbReference type="ChEBI" id="CHEBI:57692"/>
        <dbReference type="ChEBI" id="CHEBI:58307"/>
    </reaction>
    <physiologicalReaction direction="left-to-right" evidence="23">
        <dbReference type="Rhea" id="RHEA:24005"/>
    </physiologicalReaction>
</comment>
<dbReference type="AlphaFoldDB" id="A0A914UQR8"/>
<evidence type="ECO:0000256" key="7">
    <source>
        <dbReference type="ARBA" id="ARBA00022630"/>
    </source>
</evidence>
<evidence type="ECO:0000256" key="10">
    <source>
        <dbReference type="ARBA" id="ARBA00022946"/>
    </source>
</evidence>
<dbReference type="FunFam" id="1.20.140.10:FF:000002">
    <property type="entry name" value="Acyl-CoA dehydrogenase short/branched chain"/>
    <property type="match status" value="1"/>
</dbReference>
<comment type="pathway">
    <text evidence="15">Amino-acid degradation; L-isoleucine degradation.</text>
</comment>
<feature type="domain" description="Acyl-CoA dehydrogenase/oxidase N-terminal" evidence="31">
    <location>
        <begin position="44"/>
        <end position="153"/>
    </location>
</feature>
<dbReference type="PANTHER" id="PTHR43884">
    <property type="entry name" value="ACYL-COA DEHYDROGENASE"/>
    <property type="match status" value="1"/>
</dbReference>
<evidence type="ECO:0000256" key="14">
    <source>
        <dbReference type="ARBA" id="ARBA00023128"/>
    </source>
</evidence>
<dbReference type="InterPro" id="IPR006089">
    <property type="entry name" value="Acyl-CoA_DH_CS"/>
</dbReference>
<evidence type="ECO:0000256" key="19">
    <source>
        <dbReference type="ARBA" id="ARBA00042821"/>
    </source>
</evidence>
<evidence type="ECO:0000256" key="1">
    <source>
        <dbReference type="ARBA" id="ARBA00001974"/>
    </source>
</evidence>
<comment type="catalytic activity">
    <reaction evidence="24">
        <text>hexanoyl-CoA + oxidized [electron-transfer flavoprotein] + H(+) = (2E)-hexenoyl-CoA + reduced [electron-transfer flavoprotein]</text>
        <dbReference type="Rhea" id="RHEA:43464"/>
        <dbReference type="Rhea" id="RHEA-COMP:10685"/>
        <dbReference type="Rhea" id="RHEA-COMP:10686"/>
        <dbReference type="ChEBI" id="CHEBI:15378"/>
        <dbReference type="ChEBI" id="CHEBI:57692"/>
        <dbReference type="ChEBI" id="CHEBI:58307"/>
        <dbReference type="ChEBI" id="CHEBI:62077"/>
        <dbReference type="ChEBI" id="CHEBI:62620"/>
    </reaction>
    <physiologicalReaction direction="left-to-right" evidence="24">
        <dbReference type="Rhea" id="RHEA:43465"/>
    </physiologicalReaction>
</comment>
<evidence type="ECO:0000256" key="4">
    <source>
        <dbReference type="ARBA" id="ARBA00009347"/>
    </source>
</evidence>
<comment type="subunit">
    <text evidence="5">Homotetramer.</text>
</comment>
<dbReference type="Pfam" id="PF02771">
    <property type="entry name" value="Acyl-CoA_dh_N"/>
    <property type="match status" value="1"/>
</dbReference>
<dbReference type="InterPro" id="IPR036250">
    <property type="entry name" value="AcylCo_DH-like_C"/>
</dbReference>
<evidence type="ECO:0000256" key="22">
    <source>
        <dbReference type="ARBA" id="ARBA00048592"/>
    </source>
</evidence>
<evidence type="ECO:0000256" key="6">
    <source>
        <dbReference type="ARBA" id="ARBA00022553"/>
    </source>
</evidence>
<keyword evidence="8 27" id="KW-0274">FAD</keyword>
<dbReference type="GO" id="GO:0003853">
    <property type="term" value="F:short-chain 2-methyl fatty acyl-CoA dehydrogenase activity"/>
    <property type="evidence" value="ECO:0007669"/>
    <property type="project" value="UniProtKB-EC"/>
</dbReference>
<reference evidence="33" key="1">
    <citation type="submission" date="2022-11" db="UniProtKB">
        <authorList>
            <consortium name="WormBaseParasite"/>
        </authorList>
    </citation>
    <scope>IDENTIFICATION</scope>
</reference>
<keyword evidence="12 27" id="KW-0560">Oxidoreductase</keyword>
<feature type="domain" description="Acyl-CoA dehydrogenase/oxidase C-terminal" evidence="29">
    <location>
        <begin position="266"/>
        <end position="412"/>
    </location>
</feature>
<evidence type="ECO:0000256" key="9">
    <source>
        <dbReference type="ARBA" id="ARBA00022832"/>
    </source>
</evidence>
<comment type="subcellular location">
    <subcellularLocation>
        <location evidence="2">Mitochondrion matrix</location>
    </subcellularLocation>
</comment>
<dbReference type="FunFam" id="1.10.540.10:FF:000012">
    <property type="entry name" value="Acyl-CoA dehydrogenase short/branched chain"/>
    <property type="match status" value="1"/>
</dbReference>
<dbReference type="InterPro" id="IPR037069">
    <property type="entry name" value="AcylCoA_DH/ox_N_sf"/>
</dbReference>
<keyword evidence="9" id="KW-0276">Fatty acid metabolism</keyword>
<keyword evidence="11" id="KW-0007">Acetylation</keyword>
<dbReference type="PROSITE" id="PS00072">
    <property type="entry name" value="ACYL_COA_DH_1"/>
    <property type="match status" value="1"/>
</dbReference>
<name>A0A914UQR8_9BILA</name>
<evidence type="ECO:0000313" key="33">
    <source>
        <dbReference type="WBParaSite" id="PSAMB.scaffold1185size34803.g11500.t1"/>
    </source>
</evidence>
<evidence type="ECO:0000256" key="20">
    <source>
        <dbReference type="ARBA" id="ARBA00048235"/>
    </source>
</evidence>
<dbReference type="PROSITE" id="PS00073">
    <property type="entry name" value="ACYL_COA_DH_2"/>
    <property type="match status" value="1"/>
</dbReference>
<accession>A0A914UQR8</accession>
<evidence type="ECO:0000256" key="25">
    <source>
        <dbReference type="ARBA" id="ARBA00049552"/>
    </source>
</evidence>
<dbReference type="Pfam" id="PF02770">
    <property type="entry name" value="Acyl-CoA_dh_M"/>
    <property type="match status" value="1"/>
</dbReference>
<dbReference type="InterPro" id="IPR006091">
    <property type="entry name" value="Acyl-CoA_Oxase/DH_mid-dom"/>
</dbReference>
<evidence type="ECO:0000256" key="11">
    <source>
        <dbReference type="ARBA" id="ARBA00022990"/>
    </source>
</evidence>
<keyword evidence="13" id="KW-0443">Lipid metabolism</keyword>
<sequence>MSWAISRSVGRLSQLASRGLVASSGSKPRVDNEGQPPPPLTQFSEEEQALRDSVAKFSRDVVKPLVSEMDEKSAMNKAVIQGLFDNGFMAVETPAKYDGAEAGFFAVNIIVEELAKIDPSVSVMCDVQNTLVAPILFEYGSEAQKKQYLPRLHKDTIGAFCLSEPSSGSDAFALKTTARADGDDYIINGSKMWITSAGHAHFFFVMANAKPEEGYRGITCFLVDRNEKGVSVGKPENKLGIRASSTCPVHFDSVRVPKSSIVGQFGKGYKIAIEMLNAGRIGIGAQMVGLASGCFDATIPYLKERKQFGQRLFDFQGMQHQIADIATQIEAARLMVYNSARLKEAGLPFVKQAAMAKLYSSIVATNTTSKCVEWMGGVGYSKEFPIEKFYRDCKIGTIYEGTSNIQLNTIAKLIDGEYH</sequence>
<dbReference type="Pfam" id="PF00441">
    <property type="entry name" value="Acyl-CoA_dh_1"/>
    <property type="match status" value="1"/>
</dbReference>
<evidence type="ECO:0000256" key="2">
    <source>
        <dbReference type="ARBA" id="ARBA00004305"/>
    </source>
</evidence>
<evidence type="ECO:0000256" key="18">
    <source>
        <dbReference type="ARBA" id="ARBA00041537"/>
    </source>
</evidence>
<dbReference type="Gene3D" id="1.10.540.10">
    <property type="entry name" value="Acyl-CoA dehydrogenase/oxidase, N-terminal domain"/>
    <property type="match status" value="1"/>
</dbReference>
<feature type="domain" description="Acyl-CoA oxidase/dehydrogenase middle" evidence="30">
    <location>
        <begin position="159"/>
        <end position="254"/>
    </location>
</feature>
<evidence type="ECO:0000256" key="27">
    <source>
        <dbReference type="RuleBase" id="RU362125"/>
    </source>
</evidence>
<keyword evidence="14" id="KW-0496">Mitochondrion</keyword>
<dbReference type="InterPro" id="IPR009100">
    <property type="entry name" value="AcylCoA_DH/oxidase_NM_dom_sf"/>
</dbReference>
<comment type="similarity">
    <text evidence="4 27">Belongs to the acyl-CoA dehydrogenase family.</text>
</comment>
<keyword evidence="10" id="KW-0809">Transit peptide</keyword>
<comment type="catalytic activity">
    <reaction evidence="22">
        <text>(2R)-2-methylbutanoyl-CoA + oxidized [electron-transfer flavoprotein] + H(+) = ethylacryloyl-CoA + reduced [electron-transfer flavoprotein]</text>
        <dbReference type="Rhea" id="RHEA:65296"/>
        <dbReference type="Rhea" id="RHEA-COMP:10685"/>
        <dbReference type="Rhea" id="RHEA-COMP:10686"/>
        <dbReference type="ChEBI" id="CHEBI:15378"/>
        <dbReference type="ChEBI" id="CHEBI:57692"/>
        <dbReference type="ChEBI" id="CHEBI:58307"/>
        <dbReference type="ChEBI" id="CHEBI:156439"/>
        <dbReference type="ChEBI" id="CHEBI:156440"/>
    </reaction>
    <physiologicalReaction direction="left-to-right" evidence="22">
        <dbReference type="Rhea" id="RHEA:65297"/>
    </physiologicalReaction>
</comment>
<comment type="catalytic activity">
    <reaction evidence="21">
        <text>valproyl-CoA + oxidized [electron-transfer flavoprotein] + H(+) = (2E)-2-propylpent-2-enoyl-CoA + reduced [electron-transfer flavoprotein]</text>
        <dbReference type="Rhea" id="RHEA:65344"/>
        <dbReference type="Rhea" id="RHEA-COMP:10685"/>
        <dbReference type="Rhea" id="RHEA-COMP:10686"/>
        <dbReference type="ChEBI" id="CHEBI:15378"/>
        <dbReference type="ChEBI" id="CHEBI:57692"/>
        <dbReference type="ChEBI" id="CHEBI:58307"/>
        <dbReference type="ChEBI" id="CHEBI:156457"/>
        <dbReference type="ChEBI" id="CHEBI:156458"/>
    </reaction>
    <physiologicalReaction direction="left-to-right" evidence="21">
        <dbReference type="Rhea" id="RHEA:65345"/>
    </physiologicalReaction>
</comment>
<evidence type="ECO:0000256" key="17">
    <source>
        <dbReference type="ARBA" id="ARBA00039850"/>
    </source>
</evidence>
<dbReference type="InterPro" id="IPR013786">
    <property type="entry name" value="AcylCoA_DH/ox_N"/>
</dbReference>
<dbReference type="GO" id="GO:0005759">
    <property type="term" value="C:mitochondrial matrix"/>
    <property type="evidence" value="ECO:0007669"/>
    <property type="project" value="UniProtKB-SubCell"/>
</dbReference>
<dbReference type="SUPFAM" id="SSF56645">
    <property type="entry name" value="Acyl-CoA dehydrogenase NM domain-like"/>
    <property type="match status" value="1"/>
</dbReference>
<dbReference type="PANTHER" id="PTHR43884:SF1">
    <property type="entry name" value="SHORT_BRANCHED CHAIN SPECIFIC ACYL-COA DEHYDROGENASE, MITOCHONDRIAL"/>
    <property type="match status" value="1"/>
</dbReference>
<protein>
    <recommendedName>
        <fullName evidence="17">Short/branched chain specific acyl-CoA dehydrogenase, mitochondrial</fullName>
        <ecNumber evidence="16">1.3.8.5</ecNumber>
    </recommendedName>
    <alternativeName>
        <fullName evidence="19">2-methyl branched chain acyl-CoA dehydrogenase</fullName>
    </alternativeName>
    <alternativeName>
        <fullName evidence="18">2-methylbutyryl-coenzyme A dehydrogenase</fullName>
    </alternativeName>
</protein>
<dbReference type="Gene3D" id="2.40.110.10">
    <property type="entry name" value="Butyryl-CoA Dehydrogenase, subunit A, domain 2"/>
    <property type="match status" value="1"/>
</dbReference>
<comment type="pathway">
    <text evidence="3">Lipid metabolism; mitochondrial fatty acid beta-oxidation.</text>
</comment>
<dbReference type="FunFam" id="2.40.110.10:FF:000001">
    <property type="entry name" value="Acyl-CoA dehydrogenase, mitochondrial"/>
    <property type="match status" value="1"/>
</dbReference>
<evidence type="ECO:0000256" key="23">
    <source>
        <dbReference type="ARBA" id="ARBA00049096"/>
    </source>
</evidence>
<evidence type="ECO:0000256" key="15">
    <source>
        <dbReference type="ARBA" id="ARBA00037895"/>
    </source>
</evidence>
<dbReference type="InterPro" id="IPR046373">
    <property type="entry name" value="Acyl-CoA_Oxase/DH_mid-dom_sf"/>
</dbReference>
<comment type="catalytic activity">
    <reaction evidence="26">
        <text>2-methylpropanoyl-CoA + oxidized [electron-transfer flavoprotein] + H(+) = 2-methylpropenoyl-CoA + reduced [electron-transfer flavoprotein]</text>
        <dbReference type="Rhea" id="RHEA:44180"/>
        <dbReference type="Rhea" id="RHEA-COMP:10685"/>
        <dbReference type="Rhea" id="RHEA-COMP:10686"/>
        <dbReference type="ChEBI" id="CHEBI:15378"/>
        <dbReference type="ChEBI" id="CHEBI:57338"/>
        <dbReference type="ChEBI" id="CHEBI:57692"/>
        <dbReference type="ChEBI" id="CHEBI:58307"/>
        <dbReference type="ChEBI" id="CHEBI:62500"/>
    </reaction>
    <physiologicalReaction direction="left-to-right" evidence="26">
        <dbReference type="Rhea" id="RHEA:44181"/>
    </physiologicalReaction>
</comment>
<dbReference type="CDD" id="cd01158">
    <property type="entry name" value="SCAD_SBCAD"/>
    <property type="match status" value="1"/>
</dbReference>
<proteinExistence type="inferred from homology"/>
<evidence type="ECO:0000256" key="24">
    <source>
        <dbReference type="ARBA" id="ARBA00049192"/>
    </source>
</evidence>
<dbReference type="SUPFAM" id="SSF47203">
    <property type="entry name" value="Acyl-CoA dehydrogenase C-terminal domain-like"/>
    <property type="match status" value="1"/>
</dbReference>
<dbReference type="Gene3D" id="1.20.140.10">
    <property type="entry name" value="Butyryl-CoA Dehydrogenase, subunit A, domain 3"/>
    <property type="match status" value="1"/>
</dbReference>
<keyword evidence="32" id="KW-1185">Reference proteome</keyword>
<comment type="cofactor">
    <cofactor evidence="1 27">
        <name>FAD</name>
        <dbReference type="ChEBI" id="CHEBI:57692"/>
    </cofactor>
</comment>
<evidence type="ECO:0000256" key="16">
    <source>
        <dbReference type="ARBA" id="ARBA00039036"/>
    </source>
</evidence>
<comment type="catalytic activity">
    <reaction evidence="25">
        <text>(2S)-2-methylbutanoyl-CoA + oxidized [electron-transfer flavoprotein] + H(+) = (2E)-2-methylbut-2-enoyl-CoA + reduced [electron-transfer flavoprotein]</text>
        <dbReference type="Rhea" id="RHEA:48256"/>
        <dbReference type="Rhea" id="RHEA-COMP:10685"/>
        <dbReference type="Rhea" id="RHEA-COMP:10686"/>
        <dbReference type="ChEBI" id="CHEBI:15378"/>
        <dbReference type="ChEBI" id="CHEBI:57337"/>
        <dbReference type="ChEBI" id="CHEBI:57692"/>
        <dbReference type="ChEBI" id="CHEBI:58307"/>
        <dbReference type="ChEBI" id="CHEBI:88166"/>
    </reaction>
    <physiologicalReaction direction="left-to-right" evidence="25">
        <dbReference type="Rhea" id="RHEA:48257"/>
    </physiologicalReaction>
</comment>
<evidence type="ECO:0000256" key="28">
    <source>
        <dbReference type="SAM" id="MobiDB-lite"/>
    </source>
</evidence>
<evidence type="ECO:0000259" key="31">
    <source>
        <dbReference type="Pfam" id="PF02771"/>
    </source>
</evidence>
<evidence type="ECO:0000256" key="26">
    <source>
        <dbReference type="ARBA" id="ARBA00051903"/>
    </source>
</evidence>
<keyword evidence="6" id="KW-0597">Phosphoprotein</keyword>
<dbReference type="GO" id="GO:0006631">
    <property type="term" value="P:fatty acid metabolic process"/>
    <property type="evidence" value="ECO:0007669"/>
    <property type="project" value="UniProtKB-KW"/>
</dbReference>
<evidence type="ECO:0000256" key="3">
    <source>
        <dbReference type="ARBA" id="ARBA00005198"/>
    </source>
</evidence>
<evidence type="ECO:0000256" key="13">
    <source>
        <dbReference type="ARBA" id="ARBA00023098"/>
    </source>
</evidence>
<evidence type="ECO:0000256" key="5">
    <source>
        <dbReference type="ARBA" id="ARBA00011881"/>
    </source>
</evidence>
<organism evidence="32 33">
    <name type="scientific">Plectus sambesii</name>
    <dbReference type="NCBI Taxonomy" id="2011161"/>
    <lineage>
        <taxon>Eukaryota</taxon>
        <taxon>Metazoa</taxon>
        <taxon>Ecdysozoa</taxon>
        <taxon>Nematoda</taxon>
        <taxon>Chromadorea</taxon>
        <taxon>Plectida</taxon>
        <taxon>Plectina</taxon>
        <taxon>Plectoidea</taxon>
        <taxon>Plectidae</taxon>
        <taxon>Plectus</taxon>
    </lineage>
</organism>
<evidence type="ECO:0000259" key="29">
    <source>
        <dbReference type="Pfam" id="PF00441"/>
    </source>
</evidence>
<dbReference type="GO" id="GO:0050660">
    <property type="term" value="F:flavin adenine dinucleotide binding"/>
    <property type="evidence" value="ECO:0007669"/>
    <property type="project" value="InterPro"/>
</dbReference>
<evidence type="ECO:0000256" key="21">
    <source>
        <dbReference type="ARBA" id="ARBA00048307"/>
    </source>
</evidence>
<evidence type="ECO:0000256" key="8">
    <source>
        <dbReference type="ARBA" id="ARBA00022827"/>
    </source>
</evidence>
<evidence type="ECO:0000256" key="12">
    <source>
        <dbReference type="ARBA" id="ARBA00023002"/>
    </source>
</evidence>
<dbReference type="EC" id="1.3.8.5" evidence="16"/>
<dbReference type="Proteomes" id="UP000887566">
    <property type="component" value="Unplaced"/>
</dbReference>
<evidence type="ECO:0000313" key="32">
    <source>
        <dbReference type="Proteomes" id="UP000887566"/>
    </source>
</evidence>
<evidence type="ECO:0000259" key="30">
    <source>
        <dbReference type="Pfam" id="PF02770"/>
    </source>
</evidence>
<dbReference type="WBParaSite" id="PSAMB.scaffold1185size34803.g11500.t1">
    <property type="protein sequence ID" value="PSAMB.scaffold1185size34803.g11500.t1"/>
    <property type="gene ID" value="PSAMB.scaffold1185size34803.g11500"/>
</dbReference>
<comment type="catalytic activity">
    <reaction evidence="20">
        <text>2-methylbutanoyl-CoA + oxidized [electron-transfer flavoprotein] + H(+) = (2E)-2-methylbut-2-enoyl-CoA + reduced [electron-transfer flavoprotein]</text>
        <dbReference type="Rhea" id="RHEA:43780"/>
        <dbReference type="Rhea" id="RHEA-COMP:10685"/>
        <dbReference type="Rhea" id="RHEA-COMP:10686"/>
        <dbReference type="ChEBI" id="CHEBI:15378"/>
        <dbReference type="ChEBI" id="CHEBI:57336"/>
        <dbReference type="ChEBI" id="CHEBI:57337"/>
        <dbReference type="ChEBI" id="CHEBI:57692"/>
        <dbReference type="ChEBI" id="CHEBI:58307"/>
        <dbReference type="EC" id="1.3.8.5"/>
    </reaction>
    <physiologicalReaction direction="left-to-right" evidence="20">
        <dbReference type="Rhea" id="RHEA:43781"/>
    </physiologicalReaction>
</comment>
<dbReference type="GO" id="GO:0046395">
    <property type="term" value="P:carboxylic acid catabolic process"/>
    <property type="evidence" value="ECO:0007669"/>
    <property type="project" value="UniProtKB-ARBA"/>
</dbReference>
<keyword evidence="7 27" id="KW-0285">Flavoprotein</keyword>